<dbReference type="Gene3D" id="1.10.238.10">
    <property type="entry name" value="EF-hand"/>
    <property type="match status" value="1"/>
</dbReference>
<evidence type="ECO:0000313" key="5">
    <source>
        <dbReference type="RefSeq" id="XP_013797899.2"/>
    </source>
</evidence>
<keyword evidence="4" id="KW-1185">Reference proteome</keyword>
<dbReference type="InterPro" id="IPR013787">
    <property type="entry name" value="S100_Ca-bd_sub"/>
</dbReference>
<dbReference type="SMART" id="SM01394">
    <property type="entry name" value="S_100"/>
    <property type="match status" value="1"/>
</dbReference>
<feature type="compositionally biased region" description="Basic and acidic residues" evidence="2">
    <location>
        <begin position="111"/>
        <end position="128"/>
    </location>
</feature>
<dbReference type="GO" id="GO:0048306">
    <property type="term" value="F:calcium-dependent protein binding"/>
    <property type="evidence" value="ECO:0007669"/>
    <property type="project" value="TreeGrafter"/>
</dbReference>
<reference evidence="5" key="1">
    <citation type="submission" date="2025-08" db="UniProtKB">
        <authorList>
            <consortium name="RefSeq"/>
        </authorList>
    </citation>
    <scope>IDENTIFICATION</scope>
    <source>
        <tissue evidence="5">Blood</tissue>
    </source>
</reference>
<dbReference type="InterPro" id="IPR034325">
    <property type="entry name" value="S-100_dom"/>
</dbReference>
<organism evidence="4 5">
    <name type="scientific">Apteryx mantelli</name>
    <name type="common">North Island brown kiwi</name>
    <dbReference type="NCBI Taxonomy" id="2696672"/>
    <lineage>
        <taxon>Eukaryota</taxon>
        <taxon>Metazoa</taxon>
        <taxon>Chordata</taxon>
        <taxon>Craniata</taxon>
        <taxon>Vertebrata</taxon>
        <taxon>Euteleostomi</taxon>
        <taxon>Archelosauria</taxon>
        <taxon>Archosauria</taxon>
        <taxon>Dinosauria</taxon>
        <taxon>Saurischia</taxon>
        <taxon>Theropoda</taxon>
        <taxon>Coelurosauria</taxon>
        <taxon>Aves</taxon>
        <taxon>Palaeognathae</taxon>
        <taxon>Apterygiformes</taxon>
        <taxon>Apterygidae</taxon>
        <taxon>Apteryx</taxon>
    </lineage>
</organism>
<evidence type="ECO:0000313" key="4">
    <source>
        <dbReference type="Proteomes" id="UP001652627"/>
    </source>
</evidence>
<feature type="domain" description="EF-hand" evidence="3">
    <location>
        <begin position="55"/>
        <end position="90"/>
    </location>
</feature>
<name>A0A8B7II04_9AVES</name>
<dbReference type="Pfam" id="PF01023">
    <property type="entry name" value="S_100"/>
    <property type="match status" value="1"/>
</dbReference>
<dbReference type="OrthoDB" id="9402565at2759"/>
<evidence type="ECO:0000256" key="2">
    <source>
        <dbReference type="SAM" id="MobiDB-lite"/>
    </source>
</evidence>
<dbReference type="RefSeq" id="XP_013797899.2">
    <property type="nucleotide sequence ID" value="XM_013942445.2"/>
</dbReference>
<dbReference type="GO" id="GO:0005737">
    <property type="term" value="C:cytoplasm"/>
    <property type="evidence" value="ECO:0007669"/>
    <property type="project" value="TreeGrafter"/>
</dbReference>
<dbReference type="SUPFAM" id="SSF47473">
    <property type="entry name" value="EF-hand"/>
    <property type="match status" value="1"/>
</dbReference>
<dbReference type="Proteomes" id="UP001652627">
    <property type="component" value="Chromosome 31"/>
</dbReference>
<dbReference type="PANTHER" id="PTHR11639:SF134">
    <property type="entry name" value="PROTEIN S100-A1-RELATED"/>
    <property type="match status" value="1"/>
</dbReference>
<dbReference type="AlphaFoldDB" id="A0A8B7II04"/>
<dbReference type="GeneID" id="106484288"/>
<dbReference type="PANTHER" id="PTHR11639">
    <property type="entry name" value="S100 CALCIUM-BINDING PROTEIN"/>
    <property type="match status" value="1"/>
</dbReference>
<dbReference type="GO" id="GO:0043542">
    <property type="term" value="P:endothelial cell migration"/>
    <property type="evidence" value="ECO:0007669"/>
    <property type="project" value="TreeGrafter"/>
</dbReference>
<feature type="region of interest" description="Disordered" evidence="2">
    <location>
        <begin position="91"/>
        <end position="128"/>
    </location>
</feature>
<comment type="similarity">
    <text evidence="1">Belongs to the S-100 family.</text>
</comment>
<dbReference type="CDD" id="cd00213">
    <property type="entry name" value="S-100"/>
    <property type="match status" value="1"/>
</dbReference>
<evidence type="ECO:0000256" key="1">
    <source>
        <dbReference type="ARBA" id="ARBA00007323"/>
    </source>
</evidence>
<dbReference type="InterPro" id="IPR002048">
    <property type="entry name" value="EF_hand_dom"/>
</dbReference>
<dbReference type="GO" id="GO:0070062">
    <property type="term" value="C:extracellular exosome"/>
    <property type="evidence" value="ECO:0007669"/>
    <property type="project" value="TreeGrafter"/>
</dbReference>
<dbReference type="InterPro" id="IPR011992">
    <property type="entry name" value="EF-hand-dom_pair"/>
</dbReference>
<dbReference type="GO" id="GO:0046914">
    <property type="term" value="F:transition metal ion binding"/>
    <property type="evidence" value="ECO:0007669"/>
    <property type="project" value="InterPro"/>
</dbReference>
<dbReference type="KEGG" id="aam:106484288"/>
<accession>A0A8B7II04</accession>
<protein>
    <submittedName>
        <fullName evidence="5">Protein S100-A12-like</fullName>
    </submittedName>
</protein>
<evidence type="ECO:0000259" key="3">
    <source>
        <dbReference type="PROSITE" id="PS50222"/>
    </source>
</evidence>
<sequence length="128" mass="14403">MKTDLELALDCAINIYHQYSVKKPLDDYLSRGEFRALLTENAKPFLTNTKPPGLGIDAYIDRLFVKADHNRDGRLKFTEFLTTLNLVAIEAHKRSHQHPNEPGHGQGQGQGHDHSHGHSHDHGHGPQN</sequence>
<dbReference type="GO" id="GO:0005509">
    <property type="term" value="F:calcium ion binding"/>
    <property type="evidence" value="ECO:0007669"/>
    <property type="project" value="InterPro"/>
</dbReference>
<dbReference type="PROSITE" id="PS50222">
    <property type="entry name" value="EF_HAND_2"/>
    <property type="match status" value="1"/>
</dbReference>
<gene>
    <name evidence="5" type="primary">LOC106484288</name>
</gene>
<proteinExistence type="inferred from homology"/>